<evidence type="ECO:0000313" key="1">
    <source>
        <dbReference type="EMBL" id="KAK3047098.1"/>
    </source>
</evidence>
<dbReference type="EMBL" id="JAWDJW010010389">
    <property type="protein sequence ID" value="KAK3047098.1"/>
    <property type="molecule type" value="Genomic_DNA"/>
</dbReference>
<protein>
    <submittedName>
        <fullName evidence="1">Uncharacterized protein</fullName>
    </submittedName>
</protein>
<dbReference type="Proteomes" id="UP001186974">
    <property type="component" value="Unassembled WGS sequence"/>
</dbReference>
<sequence>MSTPTKIRVSLDWTPNTNHSGLFLAQSLGLYSSGGLDVELLSPGPDYSITPAKRVQNGDADLAICPSESCIAYAESGGMRLQAIYAILQRDASAIASVTLARPKDLSNGTYGSYSARYEDAIVKSMISHDGGDPSALRIHSSSGKLDLFDAVQDRSSSASETGIDATWIFTPWEGLEAHLNPAASQDVKLHEWSPTAYGVPYGYSPVIARNASSTTTTSSSASSPSLSDETLKQFIRATRKGYEHALSHPSEAAEILERKCQPPRSRDFLVESQKLINQSYGGEGELGQMHAERWKAWVEWLEDKGLLEKGKVGSEENGVWTNEFFG</sequence>
<reference evidence="1" key="1">
    <citation type="submission" date="2024-09" db="EMBL/GenBank/DDBJ databases">
        <title>Black Yeasts Isolated from many extreme environments.</title>
        <authorList>
            <person name="Coleine C."/>
            <person name="Stajich J.E."/>
            <person name="Selbmann L."/>
        </authorList>
    </citation>
    <scope>NUCLEOTIDE SEQUENCE</scope>
    <source>
        <strain evidence="1">CCFEE 5737</strain>
    </source>
</reference>
<comment type="caution">
    <text evidence="1">The sequence shown here is derived from an EMBL/GenBank/DDBJ whole genome shotgun (WGS) entry which is preliminary data.</text>
</comment>
<proteinExistence type="predicted"/>
<name>A0ACC3CX14_9PEZI</name>
<keyword evidence="2" id="KW-1185">Reference proteome</keyword>
<gene>
    <name evidence="1" type="ORF">LTS18_013223</name>
</gene>
<evidence type="ECO:0000313" key="2">
    <source>
        <dbReference type="Proteomes" id="UP001186974"/>
    </source>
</evidence>
<organism evidence="1 2">
    <name type="scientific">Coniosporium uncinatum</name>
    <dbReference type="NCBI Taxonomy" id="93489"/>
    <lineage>
        <taxon>Eukaryota</taxon>
        <taxon>Fungi</taxon>
        <taxon>Dikarya</taxon>
        <taxon>Ascomycota</taxon>
        <taxon>Pezizomycotina</taxon>
        <taxon>Dothideomycetes</taxon>
        <taxon>Dothideomycetes incertae sedis</taxon>
        <taxon>Coniosporium</taxon>
    </lineage>
</organism>
<accession>A0ACC3CX14</accession>